<dbReference type="EC" id="3.7.1.2" evidence="2"/>
<dbReference type="PANTHER" id="PTHR43211">
    <property type="entry name" value="FUMARYLACETOACETATE HYDROLASE"/>
    <property type="match status" value="1"/>
</dbReference>
<dbReference type="InterPro" id="IPR011234">
    <property type="entry name" value="Fumarylacetoacetase-like_C"/>
</dbReference>
<feature type="domain" description="Fumarylacetoacetase-like C-terminal" evidence="1">
    <location>
        <begin position="125"/>
        <end position="340"/>
    </location>
</feature>
<accession>A0A6J4KHV3</accession>
<dbReference type="Pfam" id="PF01557">
    <property type="entry name" value="FAA_hydrolase"/>
    <property type="match status" value="1"/>
</dbReference>
<evidence type="ECO:0000313" key="2">
    <source>
        <dbReference type="EMBL" id="CAA9306454.1"/>
    </source>
</evidence>
<dbReference type="Gene3D" id="3.90.850.10">
    <property type="entry name" value="Fumarylacetoacetase-like, C-terminal domain"/>
    <property type="match status" value="1"/>
</dbReference>
<dbReference type="EMBL" id="CADCTR010001664">
    <property type="protein sequence ID" value="CAA9306454.1"/>
    <property type="molecule type" value="Genomic_DNA"/>
</dbReference>
<proteinExistence type="predicted"/>
<dbReference type="GO" id="GO:0004334">
    <property type="term" value="F:fumarylacetoacetase activity"/>
    <property type="evidence" value="ECO:0007669"/>
    <property type="project" value="UniProtKB-EC"/>
</dbReference>
<dbReference type="PANTHER" id="PTHR43211:SF1">
    <property type="entry name" value="BLL6422 PROTEIN"/>
    <property type="match status" value="1"/>
</dbReference>
<protein>
    <submittedName>
        <fullName evidence="2">Fumarylacetoacetase</fullName>
        <ecNumber evidence="2">3.7.1.2</ecNumber>
    </submittedName>
</protein>
<reference evidence="2" key="1">
    <citation type="submission" date="2020-02" db="EMBL/GenBank/DDBJ databases">
        <authorList>
            <person name="Meier V. D."/>
        </authorList>
    </citation>
    <scope>NUCLEOTIDE SEQUENCE</scope>
    <source>
        <strain evidence="2">AVDCRST_MAG93</strain>
    </source>
</reference>
<keyword evidence="2" id="KW-0378">Hydrolase</keyword>
<organism evidence="2">
    <name type="scientific">uncultured Chloroflexia bacterium</name>
    <dbReference type="NCBI Taxonomy" id="1672391"/>
    <lineage>
        <taxon>Bacteria</taxon>
        <taxon>Bacillati</taxon>
        <taxon>Chloroflexota</taxon>
        <taxon>Chloroflexia</taxon>
        <taxon>environmental samples</taxon>
    </lineage>
</organism>
<dbReference type="InterPro" id="IPR036663">
    <property type="entry name" value="Fumarylacetoacetase_C_sf"/>
</dbReference>
<dbReference type="AlphaFoldDB" id="A0A6J4KHV3"/>
<gene>
    <name evidence="2" type="ORF">AVDCRST_MAG93-4937</name>
</gene>
<evidence type="ECO:0000259" key="1">
    <source>
        <dbReference type="Pfam" id="PF01557"/>
    </source>
</evidence>
<dbReference type="SUPFAM" id="SSF56529">
    <property type="entry name" value="FAH"/>
    <property type="match status" value="1"/>
</dbReference>
<name>A0A6J4KHV3_9CHLR</name>
<sequence length="342" mass="37472">MTFRRAGEGLYAARAGVLLPYGLVDLHAAAPLVFEEWDERPLDMLRLLDGSEEGLGLDGANEITNAVLEQIGDAVDVVRDEDDPDLVDLSGEVSIGGMSLLLPRSEIKLLAPLPRPRSLRLFDTFEDHVTTVRREQGERIPAVWYRAPMFTFGNHGAIIGPGDSLVMPSTEQLDFGLEVACVIARQGQDIAPDEAWDYIAGFTILNNWVARDLERDELASGMGAAKSKDFATSIGPAIVTPDELEEFFGDDQRLRLRMIARVNGNEYSEGDLGDMYYSWEQLIAYASRGVTLYPGDVLSSGTAAGGSILEQGQEKVGGWIEPDDTVEFEVTGLGKLRNRVSY</sequence>